<organism evidence="5 6">
    <name type="scientific">Hydrogenovibrio thermophilus</name>
    <dbReference type="NCBI Taxonomy" id="265883"/>
    <lineage>
        <taxon>Bacteria</taxon>
        <taxon>Pseudomonadati</taxon>
        <taxon>Pseudomonadota</taxon>
        <taxon>Gammaproteobacteria</taxon>
        <taxon>Thiotrichales</taxon>
        <taxon>Piscirickettsiaceae</taxon>
        <taxon>Hydrogenovibrio</taxon>
    </lineage>
</organism>
<dbReference type="InterPro" id="IPR030678">
    <property type="entry name" value="Peptide/Ni-bd"/>
</dbReference>
<accession>A0A410H3F6</accession>
<keyword evidence="3" id="KW-0732">Signal</keyword>
<name>A0A410H3F6_9GAMM</name>
<keyword evidence="2" id="KW-0813">Transport</keyword>
<dbReference type="SUPFAM" id="SSF53850">
    <property type="entry name" value="Periplasmic binding protein-like II"/>
    <property type="match status" value="1"/>
</dbReference>
<dbReference type="PANTHER" id="PTHR30290">
    <property type="entry name" value="PERIPLASMIC BINDING COMPONENT OF ABC TRANSPORTER"/>
    <property type="match status" value="1"/>
</dbReference>
<dbReference type="CDD" id="cd00995">
    <property type="entry name" value="PBP2_NikA_DppA_OppA_like"/>
    <property type="match status" value="1"/>
</dbReference>
<proteinExistence type="inferred from homology"/>
<reference evidence="5 6" key="1">
    <citation type="journal article" date="2018" name="Environ. Microbiol.">
        <title>Genomes of ubiquitous marine and hypersaline Hydrogenovibrio, Thiomicrorhabdus and Thiomicrospira spp. encode a diversity of mechanisms to sustain chemolithoautotrophy in heterogeneous environments.</title>
        <authorList>
            <person name="Scott K.M."/>
            <person name="Williams J."/>
            <person name="Porter C.M.B."/>
            <person name="Russel S."/>
            <person name="Harmer T.L."/>
            <person name="Paul J.H."/>
            <person name="Antonen K.M."/>
            <person name="Bridges M.K."/>
            <person name="Camper G.J."/>
            <person name="Campla C.K."/>
            <person name="Casella L.G."/>
            <person name="Chase E."/>
            <person name="Conrad J.W."/>
            <person name="Cruz M.C."/>
            <person name="Dunlap D.S."/>
            <person name="Duran L."/>
            <person name="Fahsbender E.M."/>
            <person name="Goldsmith D.B."/>
            <person name="Keeley R.F."/>
            <person name="Kondoff M.R."/>
            <person name="Kussy B.I."/>
            <person name="Lane M.K."/>
            <person name="Lawler S."/>
            <person name="Leigh B.A."/>
            <person name="Lewis C."/>
            <person name="Lostal L.M."/>
            <person name="Marking D."/>
            <person name="Mancera P.A."/>
            <person name="McClenthan E.C."/>
            <person name="McIntyre E.A."/>
            <person name="Mine J.A."/>
            <person name="Modi S."/>
            <person name="Moore B.D."/>
            <person name="Morgan W.A."/>
            <person name="Nelson K.M."/>
            <person name="Nguyen K.N."/>
            <person name="Ogburn N."/>
            <person name="Parrino D.G."/>
            <person name="Pedapudi A.D."/>
            <person name="Pelham R.P."/>
            <person name="Preece A.M."/>
            <person name="Rampersad E.A."/>
            <person name="Richardson J.C."/>
            <person name="Rodgers C.M."/>
            <person name="Schaffer B.L."/>
            <person name="Sheridan N.E."/>
            <person name="Solone M.R."/>
            <person name="Staley Z.R."/>
            <person name="Tabuchi M."/>
            <person name="Waide R.J."/>
            <person name="Wanjugi P.W."/>
            <person name="Young S."/>
            <person name="Clum A."/>
            <person name="Daum C."/>
            <person name="Huntemann M."/>
            <person name="Ivanova N."/>
            <person name="Kyrpides N."/>
            <person name="Mikhailova N."/>
            <person name="Palaniappan K."/>
            <person name="Pillay M."/>
            <person name="Reddy T.B.K."/>
            <person name="Shapiro N."/>
            <person name="Stamatis D."/>
            <person name="Varghese N."/>
            <person name="Woyke T."/>
            <person name="Boden R."/>
            <person name="Freyermuth S.K."/>
            <person name="Kerfeld C.A."/>
        </authorList>
    </citation>
    <scope>NUCLEOTIDE SEQUENCE [LARGE SCALE GENOMIC DNA]</scope>
    <source>
        <strain evidence="5 6">JR-2</strain>
    </source>
</reference>
<dbReference type="Gene3D" id="3.10.105.10">
    <property type="entry name" value="Dipeptide-binding Protein, Domain 3"/>
    <property type="match status" value="1"/>
</dbReference>
<evidence type="ECO:0000256" key="2">
    <source>
        <dbReference type="ARBA" id="ARBA00022448"/>
    </source>
</evidence>
<feature type="domain" description="Solute-binding protein family 5" evidence="4">
    <location>
        <begin position="73"/>
        <end position="410"/>
    </location>
</feature>
<gene>
    <name evidence="5" type="ORF">EPV75_07175</name>
</gene>
<dbReference type="GO" id="GO:0030288">
    <property type="term" value="C:outer membrane-bounded periplasmic space"/>
    <property type="evidence" value="ECO:0007669"/>
    <property type="project" value="UniProtKB-ARBA"/>
</dbReference>
<dbReference type="Proteomes" id="UP000285478">
    <property type="component" value="Chromosome"/>
</dbReference>
<dbReference type="Gene3D" id="3.90.76.10">
    <property type="entry name" value="Dipeptide-binding Protein, Domain 1"/>
    <property type="match status" value="1"/>
</dbReference>
<sequence length="505" mass="56797">MLSRRQLFQWAAVSASAPFLTACSSSETKSDTIRVGVTSRPRMLDPRKATDALSSRVNRLIYRQLIDFNQSFEPVPELASWQVISPTHYRFTLNEFPPFHNGEKLTSEDVAATYGSVLKESFGSPHRGSLKHITAIEVVSESQVDFKLSRPDALFVGRLVIGILPKSLVDADHPFQLSPVGCGPCRFVSMTEQKLVLQRPDETQLVFMPVKDATVRVLKLRKGELDIIQNDLSPELVHYCDERQDLKALWHSGTSFGYIGFNFEDPLLSQLEVRQALAYGIDRQAIIDSVFSGHARLAGGLLVPEHWCGVPGLHGFDYRPEKARALVAAVKQKHPGLVNSDGLLEFSYKTSSDPTRIRLATIYQSQLREVGIHLKVQSYDWGTFYNDIKQGRFQLYSLAWVGVKSPDIFQYVFDSDAIPPKGANRGRYRDAEADRLIREAGETQSLAKQAELYRALQVHLQETLAVIPLWYEDQYAVTAETIRGYKMYADGRFDGLLNVTKAPRG</sequence>
<evidence type="ECO:0000313" key="6">
    <source>
        <dbReference type="Proteomes" id="UP000285478"/>
    </source>
</evidence>
<dbReference type="GO" id="GO:1904680">
    <property type="term" value="F:peptide transmembrane transporter activity"/>
    <property type="evidence" value="ECO:0007669"/>
    <property type="project" value="TreeGrafter"/>
</dbReference>
<evidence type="ECO:0000259" key="4">
    <source>
        <dbReference type="Pfam" id="PF00496"/>
    </source>
</evidence>
<dbReference type="PANTHER" id="PTHR30290:SF9">
    <property type="entry name" value="OLIGOPEPTIDE-BINDING PROTEIN APPA"/>
    <property type="match status" value="1"/>
</dbReference>
<comment type="similarity">
    <text evidence="1">Belongs to the bacterial solute-binding protein 5 family.</text>
</comment>
<dbReference type="GO" id="GO:0043190">
    <property type="term" value="C:ATP-binding cassette (ABC) transporter complex"/>
    <property type="evidence" value="ECO:0007669"/>
    <property type="project" value="InterPro"/>
</dbReference>
<dbReference type="InterPro" id="IPR000914">
    <property type="entry name" value="SBP_5_dom"/>
</dbReference>
<dbReference type="AlphaFoldDB" id="A0A410H3F6"/>
<dbReference type="Gene3D" id="3.40.190.10">
    <property type="entry name" value="Periplasmic binding protein-like II"/>
    <property type="match status" value="1"/>
</dbReference>
<evidence type="ECO:0000313" key="5">
    <source>
        <dbReference type="EMBL" id="QAB15459.1"/>
    </source>
</evidence>
<dbReference type="GO" id="GO:0015833">
    <property type="term" value="P:peptide transport"/>
    <property type="evidence" value="ECO:0007669"/>
    <property type="project" value="TreeGrafter"/>
</dbReference>
<dbReference type="PIRSF" id="PIRSF002741">
    <property type="entry name" value="MppA"/>
    <property type="match status" value="1"/>
</dbReference>
<evidence type="ECO:0000256" key="1">
    <source>
        <dbReference type="ARBA" id="ARBA00005695"/>
    </source>
</evidence>
<dbReference type="RefSeq" id="WP_128384933.1">
    <property type="nucleotide sequence ID" value="NZ_CP035033.1"/>
</dbReference>
<evidence type="ECO:0000256" key="3">
    <source>
        <dbReference type="ARBA" id="ARBA00022729"/>
    </source>
</evidence>
<dbReference type="PROSITE" id="PS51257">
    <property type="entry name" value="PROKAR_LIPOPROTEIN"/>
    <property type="match status" value="1"/>
</dbReference>
<dbReference type="EMBL" id="CP035033">
    <property type="protein sequence ID" value="QAB15459.1"/>
    <property type="molecule type" value="Genomic_DNA"/>
</dbReference>
<dbReference type="Pfam" id="PF00496">
    <property type="entry name" value="SBP_bac_5"/>
    <property type="match status" value="1"/>
</dbReference>
<dbReference type="KEGG" id="htr:EPV75_07175"/>
<keyword evidence="6" id="KW-1185">Reference proteome</keyword>
<protein>
    <submittedName>
        <fullName evidence="5">ABC transporter substrate-binding protein</fullName>
    </submittedName>
</protein>
<dbReference type="InterPro" id="IPR039424">
    <property type="entry name" value="SBP_5"/>
</dbReference>